<dbReference type="AlphaFoldDB" id="A0ABD3UJY2"/>
<dbReference type="InterPro" id="IPR012946">
    <property type="entry name" value="X8"/>
</dbReference>
<proteinExistence type="predicted"/>
<evidence type="ECO:0000256" key="1">
    <source>
        <dbReference type="ARBA" id="ARBA00022729"/>
    </source>
</evidence>
<name>A0ABD3UJY2_9LAMI</name>
<dbReference type="Pfam" id="PF07983">
    <property type="entry name" value="X8"/>
    <property type="match status" value="1"/>
</dbReference>
<evidence type="ECO:0000259" key="2">
    <source>
        <dbReference type="SMART" id="SM00768"/>
    </source>
</evidence>
<accession>A0ABD3UJY2</accession>
<comment type="caution">
    <text evidence="3">The sequence shown here is derived from an EMBL/GenBank/DDBJ whole genome shotgun (WGS) entry which is preliminary data.</text>
</comment>
<dbReference type="GO" id="GO:0009506">
    <property type="term" value="C:plasmodesma"/>
    <property type="evidence" value="ECO:0007669"/>
    <property type="project" value="UniProtKB-ARBA"/>
</dbReference>
<feature type="domain" description="X8" evidence="2">
    <location>
        <begin position="1"/>
        <end position="55"/>
    </location>
</feature>
<dbReference type="PANTHER" id="PTHR31044">
    <property type="entry name" value="BETA-1,3 GLUCANASE"/>
    <property type="match status" value="1"/>
</dbReference>
<sequence>MQKGCPCNIPDTLFNHASIAMNLYYQYAGRNQWNCNFGNSGLIIFADPSYGSCIYE</sequence>
<dbReference type="EMBL" id="JBJXBP010000001">
    <property type="protein sequence ID" value="KAL3849357.1"/>
    <property type="molecule type" value="Genomic_DNA"/>
</dbReference>
<dbReference type="InterPro" id="IPR044788">
    <property type="entry name" value="X8_dom_prot"/>
</dbReference>
<evidence type="ECO:0000313" key="4">
    <source>
        <dbReference type="Proteomes" id="UP001634393"/>
    </source>
</evidence>
<reference evidence="3 4" key="1">
    <citation type="submission" date="2024-12" db="EMBL/GenBank/DDBJ databases">
        <title>The unique morphological basis and parallel evolutionary history of personate flowers in Penstemon.</title>
        <authorList>
            <person name="Depatie T.H."/>
            <person name="Wessinger C.A."/>
        </authorList>
    </citation>
    <scope>NUCLEOTIDE SEQUENCE [LARGE SCALE GENOMIC DNA]</scope>
    <source>
        <strain evidence="3">WTNN_2</strain>
        <tissue evidence="3">Leaf</tissue>
    </source>
</reference>
<gene>
    <name evidence="3" type="ORF">ACJIZ3_011239</name>
</gene>
<evidence type="ECO:0000313" key="3">
    <source>
        <dbReference type="EMBL" id="KAL3849357.1"/>
    </source>
</evidence>
<keyword evidence="4" id="KW-1185">Reference proteome</keyword>
<dbReference type="PANTHER" id="PTHR31044:SF57">
    <property type="entry name" value="CARBOHYDRATE-BINDING X8 DOMAIN SUPERFAMILY PROTEIN"/>
    <property type="match status" value="1"/>
</dbReference>
<protein>
    <recommendedName>
        <fullName evidence="2">X8 domain-containing protein</fullName>
    </recommendedName>
</protein>
<keyword evidence="1" id="KW-0732">Signal</keyword>
<organism evidence="3 4">
    <name type="scientific">Penstemon smallii</name>
    <dbReference type="NCBI Taxonomy" id="265156"/>
    <lineage>
        <taxon>Eukaryota</taxon>
        <taxon>Viridiplantae</taxon>
        <taxon>Streptophyta</taxon>
        <taxon>Embryophyta</taxon>
        <taxon>Tracheophyta</taxon>
        <taxon>Spermatophyta</taxon>
        <taxon>Magnoliopsida</taxon>
        <taxon>eudicotyledons</taxon>
        <taxon>Gunneridae</taxon>
        <taxon>Pentapetalae</taxon>
        <taxon>asterids</taxon>
        <taxon>lamiids</taxon>
        <taxon>Lamiales</taxon>
        <taxon>Plantaginaceae</taxon>
        <taxon>Cheloneae</taxon>
        <taxon>Penstemon</taxon>
    </lineage>
</organism>
<dbReference type="SMART" id="SM00768">
    <property type="entry name" value="X8"/>
    <property type="match status" value="1"/>
</dbReference>
<dbReference type="Proteomes" id="UP001634393">
    <property type="component" value="Unassembled WGS sequence"/>
</dbReference>